<keyword evidence="1" id="KW-1133">Transmembrane helix</keyword>
<gene>
    <name evidence="2" type="ORF">GCM10022399_14510</name>
</gene>
<keyword evidence="1" id="KW-0812">Transmembrane</keyword>
<keyword evidence="1" id="KW-0472">Membrane</keyword>
<evidence type="ECO:0008006" key="4">
    <source>
        <dbReference type="Google" id="ProtNLM"/>
    </source>
</evidence>
<evidence type="ECO:0000313" key="2">
    <source>
        <dbReference type="EMBL" id="GAA3699151.1"/>
    </source>
</evidence>
<protein>
    <recommendedName>
        <fullName evidence="4">DUF998 domain-containing protein</fullName>
    </recommendedName>
</protein>
<dbReference type="EMBL" id="BAABDC010000002">
    <property type="protein sequence ID" value="GAA3699151.1"/>
    <property type="molecule type" value="Genomic_DNA"/>
</dbReference>
<feature type="transmembrane region" description="Helical" evidence="1">
    <location>
        <begin position="52"/>
        <end position="72"/>
    </location>
</feature>
<dbReference type="Proteomes" id="UP001501468">
    <property type="component" value="Unassembled WGS sequence"/>
</dbReference>
<evidence type="ECO:0000256" key="1">
    <source>
        <dbReference type="SAM" id="Phobius"/>
    </source>
</evidence>
<sequence length="205" mass="20672">MQPAYLVAELLAAAGASAAYSLRDDTISALGMLTCAPGHAGSLVDVCSPWHVGMNTAFVVFGLLRAAGAVLLRPVLGAGTWAGVAVSLWVASALAAAAVGLVPVDQQPGWHVVAALPVFVLQPLAVLATGEALRRSGAVSRTVARSGLVVGAVTLAAAAGFGLHLGGPTWVGGLERLALWPAYPWLAVVALALPAATRSETVTKR</sequence>
<proteinExistence type="predicted"/>
<name>A0ABP7D0J3_9MICO</name>
<organism evidence="2 3">
    <name type="scientific">Terrabacter ginsenosidimutans</name>
    <dbReference type="NCBI Taxonomy" id="490575"/>
    <lineage>
        <taxon>Bacteria</taxon>
        <taxon>Bacillati</taxon>
        <taxon>Actinomycetota</taxon>
        <taxon>Actinomycetes</taxon>
        <taxon>Micrococcales</taxon>
        <taxon>Intrasporangiaceae</taxon>
        <taxon>Terrabacter</taxon>
    </lineage>
</organism>
<feature type="transmembrane region" description="Helical" evidence="1">
    <location>
        <begin position="84"/>
        <end position="104"/>
    </location>
</feature>
<dbReference type="Pfam" id="PF06197">
    <property type="entry name" value="DUF998"/>
    <property type="match status" value="1"/>
</dbReference>
<evidence type="ECO:0000313" key="3">
    <source>
        <dbReference type="Proteomes" id="UP001501468"/>
    </source>
</evidence>
<keyword evidence="3" id="KW-1185">Reference proteome</keyword>
<accession>A0ABP7D0J3</accession>
<comment type="caution">
    <text evidence="2">The sequence shown here is derived from an EMBL/GenBank/DDBJ whole genome shotgun (WGS) entry which is preliminary data.</text>
</comment>
<feature type="transmembrane region" description="Helical" evidence="1">
    <location>
        <begin position="142"/>
        <end position="165"/>
    </location>
</feature>
<dbReference type="InterPro" id="IPR009339">
    <property type="entry name" value="DUF998"/>
</dbReference>
<reference evidence="3" key="1">
    <citation type="journal article" date="2019" name="Int. J. Syst. Evol. Microbiol.">
        <title>The Global Catalogue of Microorganisms (GCM) 10K type strain sequencing project: providing services to taxonomists for standard genome sequencing and annotation.</title>
        <authorList>
            <consortium name="The Broad Institute Genomics Platform"/>
            <consortium name="The Broad Institute Genome Sequencing Center for Infectious Disease"/>
            <person name="Wu L."/>
            <person name="Ma J."/>
        </authorList>
    </citation>
    <scope>NUCLEOTIDE SEQUENCE [LARGE SCALE GENOMIC DNA]</scope>
    <source>
        <strain evidence="3">JCM 17125</strain>
    </source>
</reference>
<feature type="transmembrane region" description="Helical" evidence="1">
    <location>
        <begin position="110"/>
        <end position="130"/>
    </location>
</feature>
<feature type="transmembrane region" description="Helical" evidence="1">
    <location>
        <begin position="177"/>
        <end position="196"/>
    </location>
</feature>